<accession>A0A1F8F041</accession>
<sequence length="279" mass="31995">MVIGHTKQLKYFKNLIKNDTLGHAYLFTGPEMIGKKTFALELAKSIFGEVEQNQDFKFIEPKIADEETKLYIEDIRDLRRFLSFKSYNGGWRIVLINNAHSLTNEAANAFLKILEEPPSDSTIILISSVSGLLPATILSRCEEVKFLPLNNREISDFVSQNKKLNKEDKDFLIKISGGRIGLIKNIIDSGDLAKIKASIDDLRKLLNRGIFERMEYAKKMYESEKYTETASYWLHWISAHLASSPKNKKIVENLLALNQLISQPQYNHRLALENFLLNL</sequence>
<comment type="caution">
    <text evidence="1">The sequence shown here is derived from an EMBL/GenBank/DDBJ whole genome shotgun (WGS) entry which is preliminary data.</text>
</comment>
<evidence type="ECO:0008006" key="3">
    <source>
        <dbReference type="Google" id="ProtNLM"/>
    </source>
</evidence>
<gene>
    <name evidence="1" type="ORF">A3B86_03440</name>
</gene>
<proteinExistence type="predicted"/>
<dbReference type="InterPro" id="IPR050238">
    <property type="entry name" value="DNA_Rep/Repair_Clamp_Loader"/>
</dbReference>
<evidence type="ECO:0000313" key="2">
    <source>
        <dbReference type="Proteomes" id="UP000176834"/>
    </source>
</evidence>
<organism evidence="1 2">
    <name type="scientific">Candidatus Yanofskybacteria bacterium RIFCSPHIGHO2_02_FULL_38_22b</name>
    <dbReference type="NCBI Taxonomy" id="1802673"/>
    <lineage>
        <taxon>Bacteria</taxon>
        <taxon>Candidatus Yanofskyibacteriota</taxon>
    </lineage>
</organism>
<evidence type="ECO:0000313" key="1">
    <source>
        <dbReference type="EMBL" id="OGN06473.1"/>
    </source>
</evidence>
<dbReference type="InterPro" id="IPR027417">
    <property type="entry name" value="P-loop_NTPase"/>
</dbReference>
<dbReference type="Proteomes" id="UP000176834">
    <property type="component" value="Unassembled WGS sequence"/>
</dbReference>
<dbReference type="PANTHER" id="PTHR11669:SF8">
    <property type="entry name" value="DNA POLYMERASE III SUBUNIT DELTA"/>
    <property type="match status" value="1"/>
</dbReference>
<protein>
    <recommendedName>
        <fullName evidence="3">DNA polymerase III subunit delta</fullName>
    </recommendedName>
</protein>
<dbReference type="PANTHER" id="PTHR11669">
    <property type="entry name" value="REPLICATION FACTOR C / DNA POLYMERASE III GAMMA-TAU SUBUNIT"/>
    <property type="match status" value="1"/>
</dbReference>
<dbReference type="GO" id="GO:0006261">
    <property type="term" value="P:DNA-templated DNA replication"/>
    <property type="evidence" value="ECO:0007669"/>
    <property type="project" value="TreeGrafter"/>
</dbReference>
<dbReference type="SUPFAM" id="SSF52540">
    <property type="entry name" value="P-loop containing nucleoside triphosphate hydrolases"/>
    <property type="match status" value="1"/>
</dbReference>
<dbReference type="Pfam" id="PF13177">
    <property type="entry name" value="DNA_pol3_delta2"/>
    <property type="match status" value="1"/>
</dbReference>
<dbReference type="EMBL" id="MGJN01000019">
    <property type="protein sequence ID" value="OGN06473.1"/>
    <property type="molecule type" value="Genomic_DNA"/>
</dbReference>
<reference evidence="1 2" key="1">
    <citation type="journal article" date="2016" name="Nat. Commun.">
        <title>Thousands of microbial genomes shed light on interconnected biogeochemical processes in an aquifer system.</title>
        <authorList>
            <person name="Anantharaman K."/>
            <person name="Brown C.T."/>
            <person name="Hug L.A."/>
            <person name="Sharon I."/>
            <person name="Castelle C.J."/>
            <person name="Probst A.J."/>
            <person name="Thomas B.C."/>
            <person name="Singh A."/>
            <person name="Wilkins M.J."/>
            <person name="Karaoz U."/>
            <person name="Brodie E.L."/>
            <person name="Williams K.H."/>
            <person name="Hubbard S.S."/>
            <person name="Banfield J.F."/>
        </authorList>
    </citation>
    <scope>NUCLEOTIDE SEQUENCE [LARGE SCALE GENOMIC DNA]</scope>
</reference>
<dbReference type="CDD" id="cd00009">
    <property type="entry name" value="AAA"/>
    <property type="match status" value="1"/>
</dbReference>
<dbReference type="AlphaFoldDB" id="A0A1F8F041"/>
<name>A0A1F8F041_9BACT</name>
<dbReference type="Gene3D" id="3.40.50.300">
    <property type="entry name" value="P-loop containing nucleotide triphosphate hydrolases"/>
    <property type="match status" value="1"/>
</dbReference>